<protein>
    <recommendedName>
        <fullName evidence="9">Nuclear matrix constituent protein 1-like protein</fullName>
    </recommendedName>
</protein>
<dbReference type="Proteomes" id="UP001412067">
    <property type="component" value="Unassembled WGS sequence"/>
</dbReference>
<evidence type="ECO:0000256" key="6">
    <source>
        <dbReference type="SAM" id="MobiDB-lite"/>
    </source>
</evidence>
<dbReference type="PANTHER" id="PTHR31908">
    <property type="entry name" value="PROTEIN CROWDED NUCLEI 4"/>
    <property type="match status" value="1"/>
</dbReference>
<feature type="region of interest" description="Disordered" evidence="6">
    <location>
        <begin position="1021"/>
        <end position="1090"/>
    </location>
</feature>
<keyword evidence="2" id="KW-0539">Nucleus</keyword>
<feature type="coiled-coil region" evidence="5">
    <location>
        <begin position="670"/>
        <end position="761"/>
    </location>
</feature>
<feature type="region of interest" description="Disordered" evidence="6">
    <location>
        <begin position="1"/>
        <end position="25"/>
    </location>
</feature>
<feature type="coiled-coil region" evidence="5">
    <location>
        <begin position="93"/>
        <end position="155"/>
    </location>
</feature>
<sequence length="1219" mass="141153">MMFTPLRRGRWGGWSASPKASRGQENCSAATVANSRSSEAVILGRTKDATVAETTEFPPPQATLEERDNEVVGGSVLSEDWKRFMESELLNERVLLRKDREALSERISALETERDECLYNMGLLLLEKKEWSPKNEELRQELIESQQFLKRQQEAHTIVVSELEMREQSLGKALGVEKQCVVDLEKALHEMRAEIAEIKFTSEKKLSDAQALEASLEQKKMEIEAKVHAADSRLAESNRKNSEMARKLDDLEARECKLQREFSSLNIERKALEGDVSKQREHLREWENELQEKQRRLLNEQRLLNEREERANEMDIILKKKHEEIGEERKEIDDASTILKSQGDDFKIRFRALTVKERDTIIKSSNLEKKEKDLMALEEKLTAREREEIQKLLDEHNANLDAKKQEFELEMVNKRRSFDEEVTNHMEILDKKKKEVRCKEERLIKREEALENKTDELKNEEKNFDVKSKTLRNLEASLKTNEKKLQDERNQLLKDSIEFEASRATLHKEKAAIEAERQKIVLEKENLKIAQEERELLLKLQAELKLEKEDYHMMMESLEKEKEMLRQDREMFEREWEVLDDKRVAFEADVKQLSAEREKFEKWRHNEEERLKNEGLQAITDIQRDLEDLRFKKEAFEKTMSHDKAEIHAEIDRKKAEITREFELLKHELEMNAQRRQDDADKKLKEHEKEFEKWREVELSYIKSLRESNEFNQKKLEMQQNQPQRDKEEFSVQRTKFEVDRQEIQNDIDTLLRLSKTLKDQREGFAKEKEMFLSAVEKCKNCHNCLVPIDKIDLDLLRMRDTEDSEEILLPSLADGFIEEKLKGSTVVMTPGGPVMGSTNSGSQVSRWFKKCANLFKISPQKNVHSPTGDESETSFREQLDRATFEENADYKPAPSVIRSFENQIYLDSGNEVGEPVRVDRTGDETEASLGVVDSSIDVDRIHRDNVTKVSVVIIDDDNNEMQGSSMHVENDLQSKPANQGHRLQPNRRAKLKLIRRTHSVKAVVEDAKTFLGESSELKIDKNGDANQSESIPEESQGALVQARAVTQRRRKRLLSEQEPEGSEENSENIFIGGRHKRRQTSSVLPAPGDKRYNLRRFTVASTSAASKATSHQEQETNAERISYDDPQPSVGFESSVNSLEKSAAVPNILEVDSEKMVQNVESARSIELSAADGVELDEAASADTKNTASEDDDDEEDDDAEEKRTASIGKKLWHFLTT</sequence>
<feature type="compositionally biased region" description="Acidic residues" evidence="6">
    <location>
        <begin position="1058"/>
        <end position="1067"/>
    </location>
</feature>
<dbReference type="PANTHER" id="PTHR31908:SF11">
    <property type="entry name" value="PROTEIN CROWDED NUCLEI 1"/>
    <property type="match status" value="1"/>
</dbReference>
<keyword evidence="1 5" id="KW-0175">Coiled coil</keyword>
<evidence type="ECO:0000313" key="7">
    <source>
        <dbReference type="EMBL" id="KAK8940353.1"/>
    </source>
</evidence>
<proteinExistence type="inferred from homology"/>
<evidence type="ECO:0000256" key="4">
    <source>
        <dbReference type="ARBA" id="ARBA00024208"/>
    </source>
</evidence>
<feature type="compositionally biased region" description="Basic and acidic residues" evidence="6">
    <location>
        <begin position="1111"/>
        <end position="1124"/>
    </location>
</feature>
<dbReference type="EMBL" id="JBBWWR010000020">
    <property type="protein sequence ID" value="KAK8940353.1"/>
    <property type="molecule type" value="Genomic_DNA"/>
</dbReference>
<dbReference type="InterPro" id="IPR040418">
    <property type="entry name" value="CRWN"/>
</dbReference>
<evidence type="ECO:0000256" key="2">
    <source>
        <dbReference type="ARBA" id="ARBA00023242"/>
    </source>
</evidence>
<feature type="region of interest" description="Disordered" evidence="6">
    <location>
        <begin position="1170"/>
        <end position="1219"/>
    </location>
</feature>
<feature type="coiled-coil region" evidence="5">
    <location>
        <begin position="181"/>
        <end position="310"/>
    </location>
</feature>
<evidence type="ECO:0000313" key="8">
    <source>
        <dbReference type="Proteomes" id="UP001412067"/>
    </source>
</evidence>
<comment type="subcellular location">
    <subcellularLocation>
        <location evidence="3">Nucleus lamina</location>
    </subcellularLocation>
</comment>
<name>A0ABR2LH44_9ASPA</name>
<comment type="similarity">
    <text evidence="4">Belongs to the CRWN family.</text>
</comment>
<evidence type="ECO:0000256" key="5">
    <source>
        <dbReference type="SAM" id="Coils"/>
    </source>
</evidence>
<reference evidence="7 8" key="1">
    <citation type="journal article" date="2022" name="Nat. Plants">
        <title>Genomes of leafy and leafless Platanthera orchids illuminate the evolution of mycoheterotrophy.</title>
        <authorList>
            <person name="Li M.H."/>
            <person name="Liu K.W."/>
            <person name="Li Z."/>
            <person name="Lu H.C."/>
            <person name="Ye Q.L."/>
            <person name="Zhang D."/>
            <person name="Wang J.Y."/>
            <person name="Li Y.F."/>
            <person name="Zhong Z.M."/>
            <person name="Liu X."/>
            <person name="Yu X."/>
            <person name="Liu D.K."/>
            <person name="Tu X.D."/>
            <person name="Liu B."/>
            <person name="Hao Y."/>
            <person name="Liao X.Y."/>
            <person name="Jiang Y.T."/>
            <person name="Sun W.H."/>
            <person name="Chen J."/>
            <person name="Chen Y.Q."/>
            <person name="Ai Y."/>
            <person name="Zhai J.W."/>
            <person name="Wu S.S."/>
            <person name="Zhou Z."/>
            <person name="Hsiao Y.Y."/>
            <person name="Wu W.L."/>
            <person name="Chen Y.Y."/>
            <person name="Lin Y.F."/>
            <person name="Hsu J.L."/>
            <person name="Li C.Y."/>
            <person name="Wang Z.W."/>
            <person name="Zhao X."/>
            <person name="Zhong W.Y."/>
            <person name="Ma X.K."/>
            <person name="Ma L."/>
            <person name="Huang J."/>
            <person name="Chen G.Z."/>
            <person name="Huang M.Z."/>
            <person name="Huang L."/>
            <person name="Peng D.H."/>
            <person name="Luo Y.B."/>
            <person name="Zou S.Q."/>
            <person name="Chen S.P."/>
            <person name="Lan S."/>
            <person name="Tsai W.C."/>
            <person name="Van de Peer Y."/>
            <person name="Liu Z.J."/>
        </authorList>
    </citation>
    <scope>NUCLEOTIDE SEQUENCE [LARGE SCALE GENOMIC DNA]</scope>
    <source>
        <strain evidence="7">Lor288</strain>
    </source>
</reference>
<comment type="caution">
    <text evidence="7">The sequence shown here is derived from an EMBL/GenBank/DDBJ whole genome shotgun (WGS) entry which is preliminary data.</text>
</comment>
<feature type="region of interest" description="Disordered" evidence="6">
    <location>
        <begin position="1103"/>
        <end position="1134"/>
    </location>
</feature>
<evidence type="ECO:0000256" key="3">
    <source>
        <dbReference type="ARBA" id="ARBA00024186"/>
    </source>
</evidence>
<accession>A0ABR2LH44</accession>
<gene>
    <name evidence="7" type="ORF">KSP40_PGU002724</name>
</gene>
<keyword evidence="8" id="KW-1185">Reference proteome</keyword>
<evidence type="ECO:0000256" key="1">
    <source>
        <dbReference type="ARBA" id="ARBA00023054"/>
    </source>
</evidence>
<organism evidence="7 8">
    <name type="scientific">Platanthera guangdongensis</name>
    <dbReference type="NCBI Taxonomy" id="2320717"/>
    <lineage>
        <taxon>Eukaryota</taxon>
        <taxon>Viridiplantae</taxon>
        <taxon>Streptophyta</taxon>
        <taxon>Embryophyta</taxon>
        <taxon>Tracheophyta</taxon>
        <taxon>Spermatophyta</taxon>
        <taxon>Magnoliopsida</taxon>
        <taxon>Liliopsida</taxon>
        <taxon>Asparagales</taxon>
        <taxon>Orchidaceae</taxon>
        <taxon>Orchidoideae</taxon>
        <taxon>Orchideae</taxon>
        <taxon>Orchidinae</taxon>
        <taxon>Platanthera</taxon>
    </lineage>
</organism>
<feature type="compositionally biased region" description="Acidic residues" evidence="6">
    <location>
        <begin position="1190"/>
        <end position="1201"/>
    </location>
</feature>
<feature type="coiled-coil region" evidence="5">
    <location>
        <begin position="367"/>
        <end position="575"/>
    </location>
</feature>
<evidence type="ECO:0008006" key="9">
    <source>
        <dbReference type="Google" id="ProtNLM"/>
    </source>
</evidence>